<name>A0A0J0XGW1_9TREE</name>
<dbReference type="OrthoDB" id="2564610at2759"/>
<keyword evidence="3" id="KW-1185">Reference proteome</keyword>
<dbReference type="Proteomes" id="UP000053611">
    <property type="component" value="Unassembled WGS sequence"/>
</dbReference>
<evidence type="ECO:0000313" key="3">
    <source>
        <dbReference type="Proteomes" id="UP000053611"/>
    </source>
</evidence>
<dbReference type="EMBL" id="KQ087238">
    <property type="protein sequence ID" value="KLT40267.1"/>
    <property type="molecule type" value="Genomic_DNA"/>
</dbReference>
<feature type="region of interest" description="Disordered" evidence="1">
    <location>
        <begin position="1"/>
        <end position="28"/>
    </location>
</feature>
<organism evidence="2 3">
    <name type="scientific">Cutaneotrichosporon oleaginosum</name>
    <dbReference type="NCBI Taxonomy" id="879819"/>
    <lineage>
        <taxon>Eukaryota</taxon>
        <taxon>Fungi</taxon>
        <taxon>Dikarya</taxon>
        <taxon>Basidiomycota</taxon>
        <taxon>Agaricomycotina</taxon>
        <taxon>Tremellomycetes</taxon>
        <taxon>Trichosporonales</taxon>
        <taxon>Trichosporonaceae</taxon>
        <taxon>Cutaneotrichosporon</taxon>
    </lineage>
</organism>
<feature type="compositionally biased region" description="Polar residues" evidence="1">
    <location>
        <begin position="205"/>
        <end position="219"/>
    </location>
</feature>
<dbReference type="AlphaFoldDB" id="A0A0J0XGW1"/>
<dbReference type="GeneID" id="28987495"/>
<evidence type="ECO:0000256" key="1">
    <source>
        <dbReference type="SAM" id="MobiDB-lite"/>
    </source>
</evidence>
<accession>A0A0J0XGW1</accession>
<sequence>MPPRGRGRATRTTARASNSISHTQDSLQLQDSDLSSAPLTGHHNLVLAHSGAPTDAEFRTAHLTGLEAISDATNALRKPLIPVRPWRRLWDPSTSHHPHHYNAVASSDGVEWRSAPLAYPCSCNLPTWSCVYAPPFLPPTARDLPALPPHPDIGHLPRFGSDVPDWSDFGTEGDLDPALDDMAEFELVWPTATPWRRDKGKGRSAPSSPRFVTQCSPSSHFCDRPSPPSSLNSAVDSRSKKRPPSSSFKHPPRRERILPPSPPGVHRAPPSSALSTPSRKDLPLPNDYVKDARVRRAWWRDTVTVGCGAFWKCISRPVYPAPAIRRPPLLERDDAFRPPRNLASLNHPLHPDVAHYCKHARARVYWLIPIHGPVIIPGLEDPVTNDSARPWASRAEFDARASESSRSKPIVVRWTPALLNAFLKERFEPAWRDPSQYGALHLAFSGPKPDPYLALPPSAPLAAHQYVPPHARERTPVRVEVGDHLRIYCDAALALSIRTWLHWWETEGRRPFEGARFALIGPRGEVLVVA</sequence>
<dbReference type="RefSeq" id="XP_018276758.1">
    <property type="nucleotide sequence ID" value="XM_018426892.1"/>
</dbReference>
<reference evidence="2 3" key="1">
    <citation type="submission" date="2015-03" db="EMBL/GenBank/DDBJ databases">
        <title>Genomics and transcriptomics of the oil-accumulating basidiomycete yeast T. oleaginosus allow insights into substrate utilization and the diverse evolutionary trajectories of mating systems in fungi.</title>
        <authorList>
            <consortium name="DOE Joint Genome Institute"/>
            <person name="Kourist R."/>
            <person name="Kracht O."/>
            <person name="Bracharz F."/>
            <person name="Lipzen A."/>
            <person name="Nolan M."/>
            <person name="Ohm R."/>
            <person name="Grigoriev I."/>
            <person name="Sun S."/>
            <person name="Heitman J."/>
            <person name="Bruck T."/>
            <person name="Nowrousian M."/>
        </authorList>
    </citation>
    <scope>NUCLEOTIDE SEQUENCE [LARGE SCALE GENOMIC DNA]</scope>
    <source>
        <strain evidence="2 3">IBC0246</strain>
    </source>
</reference>
<gene>
    <name evidence="2" type="ORF">CC85DRAFT_330055</name>
</gene>
<protein>
    <submittedName>
        <fullName evidence="2">Uncharacterized protein</fullName>
    </submittedName>
</protein>
<proteinExistence type="predicted"/>
<feature type="region of interest" description="Disordered" evidence="1">
    <location>
        <begin position="194"/>
        <end position="286"/>
    </location>
</feature>
<evidence type="ECO:0000313" key="2">
    <source>
        <dbReference type="EMBL" id="KLT40267.1"/>
    </source>
</evidence>